<name>A0A9W8E0H4_9FUNG</name>
<sequence length="425" mass="44690">MVNWLFYGGLVSAIGIITLASAKYADIDGRQLSARDYGLGQPYGVSTSPDTNQPMYPTSGGKNTGDSPIDASSFATTAPFNVNSRVSEPAIKFAPYSPVSNTLESSAIEVDTLAENMGLSQTDAQSVVVAAEKSPNFIERQAAKAVRTISKAKTYILKEMGQDVLSMICHINKVLLSQDMVGLIPDKVTITATTIPESAFTNADDSLPNRHSLHIRHEDILNALPVVLNAIMKLLQGSSQAVRTFDTEISPNGIILTMKKPVGDVSLASPTEANPPTTGSGSQKLYSRSLVNLLKPSLGLLTKVGPELKLAGQALLQKIGIKAATNPAAIAMAQKSTTQIAKTGFNALSPAMIAAGTAVAAGGLSKAISSVPDPVDSRVLNESKSSSILICKASNGKLATQYSFQTREFMPIQSGPTPDFPLARA</sequence>
<gene>
    <name evidence="2" type="ORF">IWQ60_003645</name>
</gene>
<keyword evidence="3" id="KW-1185">Reference proteome</keyword>
<organism evidence="2 3">
    <name type="scientific">Tieghemiomyces parasiticus</name>
    <dbReference type="NCBI Taxonomy" id="78921"/>
    <lineage>
        <taxon>Eukaryota</taxon>
        <taxon>Fungi</taxon>
        <taxon>Fungi incertae sedis</taxon>
        <taxon>Zoopagomycota</taxon>
        <taxon>Kickxellomycotina</taxon>
        <taxon>Dimargaritomycetes</taxon>
        <taxon>Dimargaritales</taxon>
        <taxon>Dimargaritaceae</taxon>
        <taxon>Tieghemiomyces</taxon>
    </lineage>
</organism>
<dbReference type="Proteomes" id="UP001150569">
    <property type="component" value="Unassembled WGS sequence"/>
</dbReference>
<proteinExistence type="predicted"/>
<evidence type="ECO:0000256" key="1">
    <source>
        <dbReference type="SAM" id="MobiDB-lite"/>
    </source>
</evidence>
<reference evidence="2" key="1">
    <citation type="submission" date="2022-07" db="EMBL/GenBank/DDBJ databases">
        <title>Phylogenomic reconstructions and comparative analyses of Kickxellomycotina fungi.</title>
        <authorList>
            <person name="Reynolds N.K."/>
            <person name="Stajich J.E."/>
            <person name="Barry K."/>
            <person name="Grigoriev I.V."/>
            <person name="Crous P."/>
            <person name="Smith M.E."/>
        </authorList>
    </citation>
    <scope>NUCLEOTIDE SEQUENCE</scope>
    <source>
        <strain evidence="2">RSA 861</strain>
    </source>
</reference>
<feature type="compositionally biased region" description="Polar residues" evidence="1">
    <location>
        <begin position="44"/>
        <end position="66"/>
    </location>
</feature>
<accession>A0A9W8E0H4</accession>
<protein>
    <submittedName>
        <fullName evidence="2">Uncharacterized protein</fullName>
    </submittedName>
</protein>
<feature type="region of interest" description="Disordered" evidence="1">
    <location>
        <begin position="41"/>
        <end position="70"/>
    </location>
</feature>
<dbReference type="EMBL" id="JANBPT010000160">
    <property type="protein sequence ID" value="KAJ1926602.1"/>
    <property type="molecule type" value="Genomic_DNA"/>
</dbReference>
<evidence type="ECO:0000313" key="3">
    <source>
        <dbReference type="Proteomes" id="UP001150569"/>
    </source>
</evidence>
<evidence type="ECO:0000313" key="2">
    <source>
        <dbReference type="EMBL" id="KAJ1926602.1"/>
    </source>
</evidence>
<dbReference type="AlphaFoldDB" id="A0A9W8E0H4"/>
<comment type="caution">
    <text evidence="2">The sequence shown here is derived from an EMBL/GenBank/DDBJ whole genome shotgun (WGS) entry which is preliminary data.</text>
</comment>